<gene>
    <name evidence="3" type="ORF">J7S33_08400</name>
    <name evidence="2" type="ORF">JOE68_001620</name>
</gene>
<organism evidence="3 4">
    <name type="scientific">Saccharothrix algeriensis</name>
    <dbReference type="NCBI Taxonomy" id="173560"/>
    <lineage>
        <taxon>Bacteria</taxon>
        <taxon>Bacillati</taxon>
        <taxon>Actinomycetota</taxon>
        <taxon>Actinomycetes</taxon>
        <taxon>Pseudonocardiales</taxon>
        <taxon>Pseudonocardiaceae</taxon>
        <taxon>Saccharothrix</taxon>
    </lineage>
</organism>
<evidence type="ECO:0000313" key="4">
    <source>
        <dbReference type="Proteomes" id="UP000671828"/>
    </source>
</evidence>
<reference evidence="2 5" key="1">
    <citation type="submission" date="2021-01" db="EMBL/GenBank/DDBJ databases">
        <title>Sequencing the genomes of 1000 actinobacteria strains.</title>
        <authorList>
            <person name="Klenk H.-P."/>
        </authorList>
    </citation>
    <scope>NUCLEOTIDE SEQUENCE [LARGE SCALE GENOMIC DNA]</scope>
    <source>
        <strain evidence="2 5">DSM 44581</strain>
    </source>
</reference>
<dbReference type="PANTHER" id="PTHR35908">
    <property type="entry name" value="HYPOTHETICAL FUSION PROTEIN"/>
    <property type="match status" value="1"/>
</dbReference>
<feature type="domain" description="Glyoxalase-like" evidence="1">
    <location>
        <begin position="7"/>
        <end position="113"/>
    </location>
</feature>
<dbReference type="Pfam" id="PF18029">
    <property type="entry name" value="Glyoxalase_6"/>
    <property type="match status" value="2"/>
</dbReference>
<dbReference type="Proteomes" id="UP000671828">
    <property type="component" value="Chromosome"/>
</dbReference>
<dbReference type="Proteomes" id="UP001195724">
    <property type="component" value="Unassembled WGS sequence"/>
</dbReference>
<dbReference type="PANTHER" id="PTHR35908:SF1">
    <property type="entry name" value="CONSERVED PROTEIN"/>
    <property type="match status" value="1"/>
</dbReference>
<dbReference type="EMBL" id="JAFBCL010000001">
    <property type="protein sequence ID" value="MBM7810755.1"/>
    <property type="molecule type" value="Genomic_DNA"/>
</dbReference>
<keyword evidence="5" id="KW-1185">Reference proteome</keyword>
<evidence type="ECO:0000259" key="1">
    <source>
        <dbReference type="Pfam" id="PF18029"/>
    </source>
</evidence>
<dbReference type="EMBL" id="CP072788">
    <property type="protein sequence ID" value="QTR04803.1"/>
    <property type="molecule type" value="Genomic_DNA"/>
</dbReference>
<dbReference type="RefSeq" id="WP_204841684.1">
    <property type="nucleotide sequence ID" value="NZ_JAFBCL010000001.1"/>
</dbReference>
<reference evidence="3" key="2">
    <citation type="submission" date="2021-04" db="EMBL/GenBank/DDBJ databases">
        <title>Saccharothrix algeriensis WGS.</title>
        <authorList>
            <person name="Stuskova K."/>
            <person name="Hakalova E."/>
            <person name="Tebbal A.B."/>
            <person name="Eichmeier A."/>
        </authorList>
    </citation>
    <scope>NUCLEOTIDE SEQUENCE</scope>
    <source>
        <strain evidence="3">NRRL B-24137</strain>
    </source>
</reference>
<feature type="domain" description="Glyoxalase-like" evidence="1">
    <location>
        <begin position="127"/>
        <end position="233"/>
    </location>
</feature>
<name>A0A8T8I1K7_9PSEU</name>
<evidence type="ECO:0000313" key="2">
    <source>
        <dbReference type="EMBL" id="MBM7810755.1"/>
    </source>
</evidence>
<protein>
    <submittedName>
        <fullName evidence="2">Catechol-2,3-dioxygenase</fullName>
    </submittedName>
    <submittedName>
        <fullName evidence="3">VOC family protein</fullName>
    </submittedName>
</protein>
<dbReference type="SUPFAM" id="SSF54593">
    <property type="entry name" value="Glyoxalase/Bleomycin resistance protein/Dihydroxybiphenyl dioxygenase"/>
    <property type="match status" value="2"/>
</dbReference>
<proteinExistence type="predicted"/>
<sequence length="236" mass="25040">MATRLREVVVDAADPVRLGRFWARLLDRPVIAEGADGVDVGLGLGVALAFVPVRDPKTAKNRLHLDLASTSPRHQAAVVARARELGARPVDLGQGAVPWEVLADPEGNEFCVLEPRDEYPGDDPVAAVVVDAADPPALAAFWSQATGRPVVRADRGFAALGRAAGLRLEFVRVDEPKVVKNRVHLDLAPPPDGDLPTEVARLEAQGAVRADVGQGAVAWAVLADPEGNEFCVTTPR</sequence>
<dbReference type="AlphaFoldDB" id="A0A8T8I1K7"/>
<accession>A0A8T8I1K7</accession>
<evidence type="ECO:0000313" key="3">
    <source>
        <dbReference type="EMBL" id="QTR04803.1"/>
    </source>
</evidence>
<dbReference type="InterPro" id="IPR029068">
    <property type="entry name" value="Glyas_Bleomycin-R_OHBP_Dase"/>
</dbReference>
<dbReference type="Gene3D" id="3.10.180.10">
    <property type="entry name" value="2,3-Dihydroxybiphenyl 1,2-Dioxygenase, domain 1"/>
    <property type="match status" value="2"/>
</dbReference>
<dbReference type="InterPro" id="IPR041581">
    <property type="entry name" value="Glyoxalase_6"/>
</dbReference>
<evidence type="ECO:0000313" key="5">
    <source>
        <dbReference type="Proteomes" id="UP001195724"/>
    </source>
</evidence>